<gene>
    <name evidence="2" type="primary">orf03836</name>
    <name evidence="2" type="ORF">Q903MT_gene3813</name>
</gene>
<dbReference type="AlphaFoldDB" id="A0A6B9XTV1"/>
<proteinExistence type="predicted"/>
<evidence type="ECO:0000313" key="2">
    <source>
        <dbReference type="EMBL" id="QHR89791.1"/>
    </source>
</evidence>
<feature type="region of interest" description="Disordered" evidence="1">
    <location>
        <begin position="170"/>
        <end position="197"/>
    </location>
</feature>
<organism evidence="2">
    <name type="scientific">Picea sitchensis</name>
    <name type="common">Sitka spruce</name>
    <name type="synonym">Pinus sitchensis</name>
    <dbReference type="NCBI Taxonomy" id="3332"/>
    <lineage>
        <taxon>Eukaryota</taxon>
        <taxon>Viridiplantae</taxon>
        <taxon>Streptophyta</taxon>
        <taxon>Embryophyta</taxon>
        <taxon>Tracheophyta</taxon>
        <taxon>Spermatophyta</taxon>
        <taxon>Pinopsida</taxon>
        <taxon>Pinidae</taxon>
        <taxon>Conifers I</taxon>
        <taxon>Pinales</taxon>
        <taxon>Pinaceae</taxon>
        <taxon>Picea</taxon>
    </lineage>
</organism>
<keyword evidence="2" id="KW-0496">Mitochondrion</keyword>
<sequence>MPWGLFISLRMGEAPTSIVKVPYFYRRDRQAIAASAINSIGGAPPYEMNRASIPSNHLELNRSGYYRLTRHSLQVAYQAEEYLRDGGRRVQVGPSGTGRRVLPPFHFGPGEQRTGVYFIDSDPTPFIYIYSSRGIGSTVALPPLRRLLYTPLPTFTLCTDRFWTEGYSQGKAAKPSRNKENFYKLMTDPEENRRGIQ</sequence>
<accession>A0A6B9XTV1</accession>
<evidence type="ECO:0000256" key="1">
    <source>
        <dbReference type="SAM" id="MobiDB-lite"/>
    </source>
</evidence>
<reference evidence="2" key="1">
    <citation type="submission" date="2019-03" db="EMBL/GenBank/DDBJ databases">
        <title>Largest Complete Mitochondrial Genome of a Gymnosperm, Sitka Spruce (Picea sitchensis), Indicates Complex Physical Structure.</title>
        <authorList>
            <person name="Jackman S.D."/>
            <person name="Coombe L."/>
            <person name="Warren R."/>
            <person name="Kirk H."/>
            <person name="Trinh E."/>
            <person name="McLeod T."/>
            <person name="Pleasance S."/>
            <person name="Pandoh P."/>
            <person name="Zhao Y."/>
            <person name="Coope R."/>
            <person name="Bousquet J."/>
            <person name="Bohlmann J.C."/>
            <person name="Jones S.J.M."/>
            <person name="Birol I."/>
        </authorList>
    </citation>
    <scope>NUCLEOTIDE SEQUENCE</scope>
    <source>
        <strain evidence="2">Q903</strain>
    </source>
</reference>
<protein>
    <submittedName>
        <fullName evidence="2">Uncharacterized protein</fullName>
    </submittedName>
</protein>
<dbReference type="EMBL" id="MK697699">
    <property type="protein sequence ID" value="QHR89791.1"/>
    <property type="molecule type" value="Genomic_DNA"/>
</dbReference>
<geneLocation type="mitochondrion" evidence="2"/>
<name>A0A6B9XTV1_PICSI</name>